<dbReference type="Pfam" id="PF10502">
    <property type="entry name" value="Peptidase_S26"/>
    <property type="match status" value="1"/>
</dbReference>
<keyword evidence="5" id="KW-0812">Transmembrane</keyword>
<evidence type="ECO:0000256" key="4">
    <source>
        <dbReference type="ARBA" id="ARBA00022801"/>
    </source>
</evidence>
<dbReference type="InterPro" id="IPR019533">
    <property type="entry name" value="Peptidase_S26"/>
</dbReference>
<dbReference type="PANTHER" id="PTHR43390:SF1">
    <property type="entry name" value="CHLOROPLAST PROCESSING PEPTIDASE"/>
    <property type="match status" value="1"/>
</dbReference>
<name>A0ABV6YVE4_UNCC1</name>
<evidence type="ECO:0000256" key="5">
    <source>
        <dbReference type="RuleBase" id="RU362042"/>
    </source>
</evidence>
<dbReference type="SUPFAM" id="SSF51306">
    <property type="entry name" value="LexA/Signal peptidase"/>
    <property type="match status" value="1"/>
</dbReference>
<dbReference type="PRINTS" id="PR00727">
    <property type="entry name" value="LEADERPTASE"/>
</dbReference>
<keyword evidence="9" id="KW-1185">Reference proteome</keyword>
<reference evidence="8 9" key="1">
    <citation type="submission" date="2024-09" db="EMBL/GenBank/DDBJ databases">
        <title>Laminarin stimulates single cell rates of sulfate reduction while oxygen inhibits transcriptomic activity in coastal marine sediment.</title>
        <authorList>
            <person name="Lindsay M."/>
            <person name="Orcutt B."/>
            <person name="Emerson D."/>
            <person name="Stepanauskas R."/>
            <person name="D'Angelo T."/>
        </authorList>
    </citation>
    <scope>NUCLEOTIDE SEQUENCE [LARGE SCALE GENOMIC DNA]</scope>
    <source>
        <strain evidence="8">SAG AM-311-K15</strain>
    </source>
</reference>
<dbReference type="CDD" id="cd06530">
    <property type="entry name" value="S26_SPase_I"/>
    <property type="match status" value="1"/>
</dbReference>
<dbReference type="PROSITE" id="PS00761">
    <property type="entry name" value="SPASE_I_3"/>
    <property type="match status" value="1"/>
</dbReference>
<dbReference type="Proteomes" id="UP001594351">
    <property type="component" value="Unassembled WGS sequence"/>
</dbReference>
<protein>
    <recommendedName>
        <fullName evidence="3 5">Signal peptidase I</fullName>
        <ecNumber evidence="3 5">3.4.21.89</ecNumber>
    </recommendedName>
</protein>
<dbReference type="EC" id="3.4.21.89" evidence="3 5"/>
<proteinExistence type="inferred from homology"/>
<accession>A0ABV6YVE4</accession>
<organism evidence="8 9">
    <name type="scientific">candidate division CSSED10-310 bacterium</name>
    <dbReference type="NCBI Taxonomy" id="2855610"/>
    <lineage>
        <taxon>Bacteria</taxon>
        <taxon>Bacteria division CSSED10-310</taxon>
    </lineage>
</organism>
<evidence type="ECO:0000256" key="1">
    <source>
        <dbReference type="ARBA" id="ARBA00000677"/>
    </source>
</evidence>
<comment type="caution">
    <text evidence="8">The sequence shown here is derived from an EMBL/GenBank/DDBJ whole genome shotgun (WGS) entry which is preliminary data.</text>
</comment>
<keyword evidence="5" id="KW-1133">Transmembrane helix</keyword>
<dbReference type="NCBIfam" id="TIGR02227">
    <property type="entry name" value="sigpep_I_bact"/>
    <property type="match status" value="1"/>
</dbReference>
<dbReference type="GO" id="GO:0009003">
    <property type="term" value="F:signal peptidase activity"/>
    <property type="evidence" value="ECO:0007669"/>
    <property type="project" value="UniProtKB-EC"/>
</dbReference>
<dbReference type="InterPro" id="IPR000223">
    <property type="entry name" value="Pept_S26A_signal_pept_1"/>
</dbReference>
<dbReference type="PANTHER" id="PTHR43390">
    <property type="entry name" value="SIGNAL PEPTIDASE I"/>
    <property type="match status" value="1"/>
</dbReference>
<feature type="compositionally biased region" description="Basic and acidic residues" evidence="6">
    <location>
        <begin position="10"/>
        <end position="20"/>
    </location>
</feature>
<keyword evidence="5" id="KW-0645">Protease</keyword>
<evidence type="ECO:0000256" key="2">
    <source>
        <dbReference type="ARBA" id="ARBA00009370"/>
    </source>
</evidence>
<keyword evidence="5" id="KW-0472">Membrane</keyword>
<feature type="domain" description="Peptidase S26" evidence="7">
    <location>
        <begin position="27"/>
        <end position="204"/>
    </location>
</feature>
<dbReference type="EMBL" id="JBHPBY010000081">
    <property type="protein sequence ID" value="MFC1850174.1"/>
    <property type="molecule type" value="Genomic_DNA"/>
</dbReference>
<comment type="similarity">
    <text evidence="2 5">Belongs to the peptidase S26 family.</text>
</comment>
<evidence type="ECO:0000313" key="8">
    <source>
        <dbReference type="EMBL" id="MFC1850174.1"/>
    </source>
</evidence>
<evidence type="ECO:0000256" key="6">
    <source>
        <dbReference type="SAM" id="MobiDB-lite"/>
    </source>
</evidence>
<evidence type="ECO:0000256" key="3">
    <source>
        <dbReference type="ARBA" id="ARBA00013208"/>
    </source>
</evidence>
<dbReference type="InterPro" id="IPR019758">
    <property type="entry name" value="Pept_S26A_signal_pept_1_CS"/>
</dbReference>
<feature type="transmembrane region" description="Helical" evidence="5">
    <location>
        <begin position="32"/>
        <end position="51"/>
    </location>
</feature>
<evidence type="ECO:0000259" key="7">
    <source>
        <dbReference type="Pfam" id="PF10502"/>
    </source>
</evidence>
<gene>
    <name evidence="8" type="primary">lepB</name>
    <name evidence="8" type="ORF">ACFL27_08290</name>
</gene>
<dbReference type="InterPro" id="IPR036286">
    <property type="entry name" value="LexA/Signal_pep-like_sf"/>
</dbReference>
<keyword evidence="4 5" id="KW-0378">Hydrolase</keyword>
<feature type="region of interest" description="Disordered" evidence="6">
    <location>
        <begin position="1"/>
        <end position="20"/>
    </location>
</feature>
<dbReference type="Gene3D" id="2.10.109.10">
    <property type="entry name" value="Umud Fragment, subunit A"/>
    <property type="match status" value="1"/>
</dbReference>
<comment type="catalytic activity">
    <reaction evidence="1 5">
        <text>Cleavage of hydrophobic, N-terminal signal or leader sequences from secreted and periplasmic proteins.</text>
        <dbReference type="EC" id="3.4.21.89"/>
    </reaction>
</comment>
<comment type="subcellular location">
    <subcellularLocation>
        <location evidence="5">Membrane</location>
        <topology evidence="5">Single-pass type II membrane protein</topology>
    </subcellularLocation>
</comment>
<sequence>MAKEKKKKQDLKNENKNEKTSFKTPLRENVEAIVVALILALFVRTFIFQAFKIPSGSMKDTLLIGDHILVNKSIYSSPLPYLNFSIFPIKEPARKDIIVFKYPKDPNRDFIKRCIATGNDYLLIKGQEIKVNDTTLDEPYAKYEKRYLQSYQSKYWSNVYNKYNERLPEGNYFMMGDNRDNSQDSRYWGLLDHDLIKGKAFLIYLSISDDEAPLWKKIRWDRFFKKIK</sequence>
<evidence type="ECO:0000313" key="9">
    <source>
        <dbReference type="Proteomes" id="UP001594351"/>
    </source>
</evidence>